<dbReference type="RefSeq" id="XP_041630408.1">
    <property type="nucleotide sequence ID" value="XM_041774474.1"/>
</dbReference>
<dbReference type="Pfam" id="PF06477">
    <property type="entry name" value="DUF1091"/>
    <property type="match status" value="1"/>
</dbReference>
<dbReference type="GeneID" id="108073660"/>
<gene>
    <name evidence="2" type="primary">LOC108073660</name>
</gene>
<protein>
    <submittedName>
        <fullName evidence="2">Uncharacterized protein</fullName>
    </submittedName>
</protein>
<proteinExistence type="predicted"/>
<dbReference type="PANTHER" id="PTHR20898">
    <property type="entry name" value="DAEDALUS ON 3-RELATED-RELATED"/>
    <property type="match status" value="1"/>
</dbReference>
<sequence length="229" mass="27051">MDFKYIIFLIMVLYSVKEIKSKFEFTNIKCTSLDKEFDDFEYCRIKSVNRSFKYISLKVKMYKIPVHNVKILAAVEFTNVKCTSLDPKFADFEYCIMKSVNRSYKYISAKVKLFKKPITKVKVNVELMKRYSGYKPFLYNVTVDACRFLKNPGSNPIAGYLYGFFRDHSNMNHTCPFDHDLILEKLTINFVNQHVTNVLPFPTGDYLFQSNWLAYDINRAKFSVYWTIS</sequence>
<organism evidence="1 2">
    <name type="scientific">Drosophila kikkawai</name>
    <name type="common">Fruit fly</name>
    <dbReference type="NCBI Taxonomy" id="30033"/>
    <lineage>
        <taxon>Eukaryota</taxon>
        <taxon>Metazoa</taxon>
        <taxon>Ecdysozoa</taxon>
        <taxon>Arthropoda</taxon>
        <taxon>Hexapoda</taxon>
        <taxon>Insecta</taxon>
        <taxon>Pterygota</taxon>
        <taxon>Neoptera</taxon>
        <taxon>Endopterygota</taxon>
        <taxon>Diptera</taxon>
        <taxon>Brachycera</taxon>
        <taxon>Muscomorpha</taxon>
        <taxon>Ephydroidea</taxon>
        <taxon>Drosophilidae</taxon>
        <taxon>Drosophila</taxon>
        <taxon>Sophophora</taxon>
    </lineage>
</organism>
<evidence type="ECO:0000313" key="1">
    <source>
        <dbReference type="Proteomes" id="UP001652661"/>
    </source>
</evidence>
<dbReference type="Proteomes" id="UP001652661">
    <property type="component" value="Chromosome 3R"/>
</dbReference>
<dbReference type="SMART" id="SM00697">
    <property type="entry name" value="DM8"/>
    <property type="match status" value="1"/>
</dbReference>
<dbReference type="PANTHER" id="PTHR20898:SF0">
    <property type="entry name" value="DAEDALUS ON 3-RELATED"/>
    <property type="match status" value="1"/>
</dbReference>
<keyword evidence="1" id="KW-1185">Reference proteome</keyword>
<evidence type="ECO:0000313" key="2">
    <source>
        <dbReference type="RefSeq" id="XP_041630408.1"/>
    </source>
</evidence>
<dbReference type="InterPro" id="IPR010512">
    <property type="entry name" value="DUF1091"/>
</dbReference>
<reference evidence="2" key="1">
    <citation type="submission" date="2025-08" db="UniProtKB">
        <authorList>
            <consortium name="RefSeq"/>
        </authorList>
    </citation>
    <scope>IDENTIFICATION</scope>
    <source>
        <strain evidence="2">14028-0561.14</strain>
        <tissue evidence="2">Whole fly</tissue>
    </source>
</reference>
<name>A0ABM3C4H1_DROKI</name>
<accession>A0ABM3C4H1</accession>